<keyword evidence="2" id="KW-1185">Reference proteome</keyword>
<gene>
    <name evidence="1" type="ORF">MG293_008174</name>
</gene>
<dbReference type="EMBL" id="JAKZEL010000008">
    <property type="protein sequence ID" value="KAI4541032.1"/>
    <property type="molecule type" value="Genomic_DNA"/>
</dbReference>
<sequence>MDSIKRVTPRLEEISIASRFEEISFSTGKSSENQNKMQNEKKYNWADSARWHSRLKFATTTATCSFFQHPTLPPPPANTNRDISRNFNKEATLFGLTSALTGKSSMPSHKVMKTITTKA</sequence>
<protein>
    <submittedName>
        <fullName evidence="1">Uncharacterized protein</fullName>
    </submittedName>
</protein>
<evidence type="ECO:0000313" key="2">
    <source>
        <dbReference type="Proteomes" id="UP001214576"/>
    </source>
</evidence>
<comment type="caution">
    <text evidence="1">The sequence shown here is derived from an EMBL/GenBank/DDBJ whole genome shotgun (WGS) entry which is preliminary data.</text>
</comment>
<proteinExistence type="predicted"/>
<dbReference type="AlphaFoldDB" id="A0AAD4YBA7"/>
<evidence type="ECO:0000313" key="1">
    <source>
        <dbReference type="EMBL" id="KAI4541032.1"/>
    </source>
</evidence>
<organism evidence="1 2">
    <name type="scientific">Ovis ammon polii</name>
    <dbReference type="NCBI Taxonomy" id="230172"/>
    <lineage>
        <taxon>Eukaryota</taxon>
        <taxon>Metazoa</taxon>
        <taxon>Chordata</taxon>
        <taxon>Craniata</taxon>
        <taxon>Vertebrata</taxon>
        <taxon>Euteleostomi</taxon>
        <taxon>Mammalia</taxon>
        <taxon>Eutheria</taxon>
        <taxon>Laurasiatheria</taxon>
        <taxon>Artiodactyla</taxon>
        <taxon>Ruminantia</taxon>
        <taxon>Pecora</taxon>
        <taxon>Bovidae</taxon>
        <taxon>Caprinae</taxon>
        <taxon>Ovis</taxon>
    </lineage>
</organism>
<dbReference type="Proteomes" id="UP001214576">
    <property type="component" value="Unassembled WGS sequence"/>
</dbReference>
<name>A0AAD4YBA7_OVIAM</name>
<accession>A0AAD4YBA7</accession>
<reference evidence="1" key="1">
    <citation type="submission" date="2022-03" db="EMBL/GenBank/DDBJ databases">
        <title>Genomic analyses of argali, domestic sheep and their hybrids provide insights into chromosomal evolution, heterosis and genetic basis of agronomic traits.</title>
        <authorList>
            <person name="Li M."/>
        </authorList>
    </citation>
    <scope>NUCLEOTIDE SEQUENCE</scope>
    <source>
        <strain evidence="1">CAU-MHL-2022a</strain>
        <tissue evidence="1">Skin</tissue>
    </source>
</reference>